<name>M2M3L9_BAUPA</name>
<dbReference type="OMA" id="KFDFFYI"/>
<reference evidence="2 3" key="1">
    <citation type="journal article" date="2012" name="PLoS Pathog.">
        <title>Diverse lifestyles and strategies of plant pathogenesis encoded in the genomes of eighteen Dothideomycetes fungi.</title>
        <authorList>
            <person name="Ohm R.A."/>
            <person name="Feau N."/>
            <person name="Henrissat B."/>
            <person name="Schoch C.L."/>
            <person name="Horwitz B.A."/>
            <person name="Barry K.W."/>
            <person name="Condon B.J."/>
            <person name="Copeland A.C."/>
            <person name="Dhillon B."/>
            <person name="Glaser F."/>
            <person name="Hesse C.N."/>
            <person name="Kosti I."/>
            <person name="LaButti K."/>
            <person name="Lindquist E.A."/>
            <person name="Lucas S."/>
            <person name="Salamov A.A."/>
            <person name="Bradshaw R.E."/>
            <person name="Ciuffetti L."/>
            <person name="Hamelin R.C."/>
            <person name="Kema G.H.J."/>
            <person name="Lawrence C."/>
            <person name="Scott J.A."/>
            <person name="Spatafora J.W."/>
            <person name="Turgeon B.G."/>
            <person name="de Wit P.J.G.M."/>
            <person name="Zhong S."/>
            <person name="Goodwin S.B."/>
            <person name="Grigoriev I.V."/>
        </authorList>
    </citation>
    <scope>NUCLEOTIDE SEQUENCE [LARGE SCALE GENOMIC DNA]</scope>
    <source>
        <strain evidence="2 3">UAMH 10762</strain>
    </source>
</reference>
<organism evidence="2 3">
    <name type="scientific">Baudoinia panamericana (strain UAMH 10762)</name>
    <name type="common">Angels' share fungus</name>
    <name type="synonym">Baudoinia compniacensis (strain UAMH 10762)</name>
    <dbReference type="NCBI Taxonomy" id="717646"/>
    <lineage>
        <taxon>Eukaryota</taxon>
        <taxon>Fungi</taxon>
        <taxon>Dikarya</taxon>
        <taxon>Ascomycota</taxon>
        <taxon>Pezizomycotina</taxon>
        <taxon>Dothideomycetes</taxon>
        <taxon>Dothideomycetidae</taxon>
        <taxon>Mycosphaerellales</taxon>
        <taxon>Teratosphaeriaceae</taxon>
        <taxon>Baudoinia</taxon>
    </lineage>
</organism>
<dbReference type="GeneID" id="19117369"/>
<evidence type="ECO:0000313" key="2">
    <source>
        <dbReference type="EMBL" id="EMC91151.1"/>
    </source>
</evidence>
<dbReference type="eggNOG" id="ENOG502QRNN">
    <property type="taxonomic scope" value="Eukaryota"/>
</dbReference>
<dbReference type="EMBL" id="KB445564">
    <property type="protein sequence ID" value="EMC91151.1"/>
    <property type="molecule type" value="Genomic_DNA"/>
</dbReference>
<dbReference type="KEGG" id="bcom:BAUCODRAFT_80670"/>
<dbReference type="Proteomes" id="UP000011761">
    <property type="component" value="Unassembled WGS sequence"/>
</dbReference>
<dbReference type="HOGENOM" id="CLU_019145_2_1_1"/>
<keyword evidence="3" id="KW-1185">Reference proteome</keyword>
<dbReference type="Pfam" id="PF14027">
    <property type="entry name" value="Questin_oxidase"/>
    <property type="match status" value="1"/>
</dbReference>
<dbReference type="InterPro" id="IPR025337">
    <property type="entry name" value="Questin_oxidase-like"/>
</dbReference>
<proteinExistence type="predicted"/>
<dbReference type="AlphaFoldDB" id="M2M3L9"/>
<gene>
    <name evidence="2" type="ORF">BAUCODRAFT_80670</name>
</gene>
<evidence type="ECO:0008006" key="4">
    <source>
        <dbReference type="Google" id="ProtNLM"/>
    </source>
</evidence>
<accession>M2M3L9</accession>
<dbReference type="RefSeq" id="XP_007681547.1">
    <property type="nucleotide sequence ID" value="XM_007683357.1"/>
</dbReference>
<sequence length="437" mass="49517">MATGSTIRLTRGEWPVYYRPGIIEESAQKASGLLQTNHDNYHIFFNPEGFHNHIAHHLLTIYALRAGAGDIQKAYEVNKGYQREQGPSDHDVVSEMRDPATFSSYLGRQEHYANFLQFFRSEIDSNGWQNVVNKYIFARTDRADDLLCRAFAGFLHPLIHLGFGIEFKQPAVIAEALAQAAVHGPYMSKFLLPAEAAAQKHTDKPSRNIVELLDEIHADEGLLAAPKWSDGNKLRDGIIGRGADQMINYASQFHVEPDELERKTAEMTNAAVYYTAGSQRPDKKIMYDFYYMHCVNCSVFFSAFLQQPWLGTGNKIRLLEWKVRNDLAMYASRKSPEIRLDEIRKNKPNKPSGWDGVEDRAATFEDDGHTSKLIRALAHGAQICKPYEDSSEFRVKSSDWLPIAHTVLDSVEAGEPHWVRSAGFDEAWEKIPARAQL</sequence>
<evidence type="ECO:0000313" key="3">
    <source>
        <dbReference type="Proteomes" id="UP000011761"/>
    </source>
</evidence>
<protein>
    <recommendedName>
        <fullName evidence="4">HypA-like protein</fullName>
    </recommendedName>
</protein>
<evidence type="ECO:0000256" key="1">
    <source>
        <dbReference type="ARBA" id="ARBA00023002"/>
    </source>
</evidence>
<dbReference type="PANTHER" id="PTHR35870:SF1">
    <property type="entry name" value="PROTEIN, PUTATIVE (AFU_ORTHOLOGUE AFUA_5G03330)-RELATED"/>
    <property type="match status" value="1"/>
</dbReference>
<dbReference type="GO" id="GO:0016491">
    <property type="term" value="F:oxidoreductase activity"/>
    <property type="evidence" value="ECO:0007669"/>
    <property type="project" value="UniProtKB-KW"/>
</dbReference>
<keyword evidence="1" id="KW-0560">Oxidoreductase</keyword>
<dbReference type="OrthoDB" id="10004862at2759"/>
<dbReference type="PANTHER" id="PTHR35870">
    <property type="entry name" value="PROTEIN, PUTATIVE (AFU_ORTHOLOGUE AFUA_5G03330)-RELATED"/>
    <property type="match status" value="1"/>
</dbReference>